<evidence type="ECO:0000256" key="5">
    <source>
        <dbReference type="ARBA" id="ARBA00022679"/>
    </source>
</evidence>
<evidence type="ECO:0000256" key="3">
    <source>
        <dbReference type="ARBA" id="ARBA00022670"/>
    </source>
</evidence>
<evidence type="ECO:0000256" key="1">
    <source>
        <dbReference type="ARBA" id="ARBA00022475"/>
    </source>
</evidence>
<feature type="domain" description="Penicillin-binding protein transpeptidase" evidence="18">
    <location>
        <begin position="415"/>
        <end position="658"/>
    </location>
</feature>
<keyword evidence="10 17" id="KW-1133">Transmembrane helix</keyword>
<protein>
    <submittedName>
        <fullName evidence="20">Penicillin-binding protein</fullName>
    </submittedName>
</protein>
<comment type="caution">
    <text evidence="20">The sequence shown here is derived from an EMBL/GenBank/DDBJ whole genome shotgun (WGS) entry which is preliminary data.</text>
</comment>
<dbReference type="InterPro" id="IPR001264">
    <property type="entry name" value="Glyco_trans_51"/>
</dbReference>
<dbReference type="Gene3D" id="3.90.1310.40">
    <property type="match status" value="1"/>
</dbReference>
<keyword evidence="13" id="KW-0961">Cell wall biogenesis/degradation</keyword>
<dbReference type="PANTHER" id="PTHR32282:SF32">
    <property type="entry name" value="PENICILLIN-BINDING PROTEIN 2A"/>
    <property type="match status" value="1"/>
</dbReference>
<keyword evidence="4" id="KW-0328">Glycosyltransferase</keyword>
<dbReference type="Gene3D" id="3.40.710.10">
    <property type="entry name" value="DD-peptidase/beta-lactamase superfamily"/>
    <property type="match status" value="1"/>
</dbReference>
<keyword evidence="1" id="KW-1003">Cell membrane</keyword>
<evidence type="ECO:0000256" key="14">
    <source>
        <dbReference type="ARBA" id="ARBA00034000"/>
    </source>
</evidence>
<keyword evidence="2" id="KW-0121">Carboxypeptidase</keyword>
<evidence type="ECO:0000256" key="9">
    <source>
        <dbReference type="ARBA" id="ARBA00022984"/>
    </source>
</evidence>
<evidence type="ECO:0000256" key="6">
    <source>
        <dbReference type="ARBA" id="ARBA00022692"/>
    </source>
</evidence>
<organism evidence="20 21">
    <name type="scientific">Metabacillus niabensis</name>
    <dbReference type="NCBI Taxonomy" id="324854"/>
    <lineage>
        <taxon>Bacteria</taxon>
        <taxon>Bacillati</taxon>
        <taxon>Bacillota</taxon>
        <taxon>Bacilli</taxon>
        <taxon>Bacillales</taxon>
        <taxon>Bacillaceae</taxon>
        <taxon>Metabacillus</taxon>
    </lineage>
</organism>
<dbReference type="Pfam" id="PF00905">
    <property type="entry name" value="Transpeptidase"/>
    <property type="match status" value="1"/>
</dbReference>
<reference evidence="20 21" key="1">
    <citation type="submission" date="2023-07" db="EMBL/GenBank/DDBJ databases">
        <title>Genomic Encyclopedia of Type Strains, Phase IV (KMG-IV): sequencing the most valuable type-strain genomes for metagenomic binning, comparative biology and taxonomic classification.</title>
        <authorList>
            <person name="Goeker M."/>
        </authorList>
    </citation>
    <scope>NUCLEOTIDE SEQUENCE [LARGE SCALE GENOMIC DNA]</scope>
    <source>
        <strain evidence="20 21">DSM 17723</strain>
    </source>
</reference>
<dbReference type="InterPro" id="IPR036950">
    <property type="entry name" value="PBP_transglycosylase"/>
</dbReference>
<sequence length="1002" mass="110541">MEKKETKLRRYSPFNKDISKRLGIVYQVVSNLILLFIVIGLIGICFAGGVGAGYFASLVKDEPIRSYQVMKNEIYNYEESSDVYFANNVYLGKLNSDIEREEVQLKDISKHLINAVIATEDELFYEHDGVVPKAIMRALFQEFTNASVQTGGSTLTQQLIKNQILTSEVSFDRKAKEILLALRLEKFFEKDEILEAYLNVTDFGRNSNGRNIAGVQAAAKGIFGVNAKDLNLAQSAFIAGLPQSPFRYTPFSNDGGKVKEDLEPGINRMKTVLSRMYTGGFITEKEYNEALKYDIRANLTDKKPLPVDTYPYLTYEIEDRAKEIILVKLAEEDGYTEDDLQKDENLYNQYKTLADNDIRHNGYKIHTTINKDIYDKMQKVVADYEYYGSDRTVEKEDPDTGETITVKEPVEVGGMLIENKSGKIISFVGGRDYDREALNHATKAKRANGSTMKPLLVYAPAMELGKIQPGSIIADTPYTVNIPGDKPYRPGNYGDGYHGLTSIRNALKHSYNIPAVKTYMSIIDQNPLSYLEKMGFTSLHKNDYGAPSLSLGALTTGVTIEENVNAYTTFANNGKFIDAYMIEKIEDSNGEIIFQHEKTETNVFTPQTSYLTIDMMRDVIKSGTASSLNGYLSFNADWAGKTGTGQDYKDAWFVASNPNVTFGTWIGYDTPKPLEKSYKGMSYSNRNILLWAKLMNVAHEVEPELVAPKERFQMPDGIVSRSYCSLTGDLPSSLCKDAGLVKTDLFNAKYLPSKVDNSLTQNKFVFMNGKAFKVPGSAPSEFVQMGVTISKDILNRYGVGSVNELKNLLPSTVNWGNLVIIEDNVLSDNGANPNAVSGVHINGSRISWNANGENDIIGYRVYAAANNSTNFTKVARVHASDTLGVTVGTKPAAYYIVAVDVAGRESSPSTIIKVGNYSEAKVNTEPPKATTKAPENDPAKAPENAPAKAPENAPAKAPENAPAKAPENAPAKVPENNAPTKAPENKPDNTTENQIANGSLVQ</sequence>
<dbReference type="InterPro" id="IPR013783">
    <property type="entry name" value="Ig-like_fold"/>
</dbReference>
<dbReference type="PANTHER" id="PTHR32282">
    <property type="entry name" value="BINDING PROTEIN TRANSPEPTIDASE, PUTATIVE-RELATED"/>
    <property type="match status" value="1"/>
</dbReference>
<feature type="transmembrane region" description="Helical" evidence="17">
    <location>
        <begin position="28"/>
        <end position="56"/>
    </location>
</feature>
<keyword evidence="11 17" id="KW-0472">Membrane</keyword>
<keyword evidence="21" id="KW-1185">Reference proteome</keyword>
<proteinExistence type="predicted"/>
<evidence type="ECO:0000256" key="4">
    <source>
        <dbReference type="ARBA" id="ARBA00022676"/>
    </source>
</evidence>
<dbReference type="InterPro" id="IPR023346">
    <property type="entry name" value="Lysozyme-like_dom_sf"/>
</dbReference>
<evidence type="ECO:0000256" key="11">
    <source>
        <dbReference type="ARBA" id="ARBA00023136"/>
    </source>
</evidence>
<keyword evidence="6 17" id="KW-0812">Transmembrane</keyword>
<evidence type="ECO:0000256" key="17">
    <source>
        <dbReference type="SAM" id="Phobius"/>
    </source>
</evidence>
<evidence type="ECO:0000256" key="12">
    <source>
        <dbReference type="ARBA" id="ARBA00023268"/>
    </source>
</evidence>
<comment type="catalytic activity">
    <reaction evidence="15">
        <text>[GlcNAc-(1-&gt;4)-Mur2Ac(oyl-L-Ala-gamma-D-Glu-L-Lys-D-Ala-D-Ala)](n)-di-trans,octa-cis-undecaprenyl diphosphate + beta-D-GlcNAc-(1-&gt;4)-Mur2Ac(oyl-L-Ala-gamma-D-Glu-L-Lys-D-Ala-D-Ala)-di-trans,octa-cis-undecaprenyl diphosphate = [GlcNAc-(1-&gt;4)-Mur2Ac(oyl-L-Ala-gamma-D-Glu-L-Lys-D-Ala-D-Ala)](n+1)-di-trans,octa-cis-undecaprenyl diphosphate + di-trans,octa-cis-undecaprenyl diphosphate + H(+)</text>
        <dbReference type="Rhea" id="RHEA:23708"/>
        <dbReference type="Rhea" id="RHEA-COMP:9602"/>
        <dbReference type="Rhea" id="RHEA-COMP:9603"/>
        <dbReference type="ChEBI" id="CHEBI:15378"/>
        <dbReference type="ChEBI" id="CHEBI:58405"/>
        <dbReference type="ChEBI" id="CHEBI:60033"/>
        <dbReference type="ChEBI" id="CHEBI:78435"/>
        <dbReference type="EC" id="2.4.99.28"/>
    </reaction>
</comment>
<dbReference type="Gene3D" id="2.60.40.10">
    <property type="entry name" value="Immunoglobulins"/>
    <property type="match status" value="1"/>
</dbReference>
<gene>
    <name evidence="20" type="ORF">J2S02_000905</name>
</gene>
<feature type="compositionally biased region" description="Polar residues" evidence="16">
    <location>
        <begin position="990"/>
        <end position="1002"/>
    </location>
</feature>
<dbReference type="SUPFAM" id="SSF56601">
    <property type="entry name" value="beta-lactamase/transpeptidase-like"/>
    <property type="match status" value="1"/>
</dbReference>
<dbReference type="RefSeq" id="WP_174880443.1">
    <property type="nucleotide sequence ID" value="NZ_CADEPK010000185.1"/>
</dbReference>
<dbReference type="EMBL" id="JAUSTZ010000002">
    <property type="protein sequence ID" value="MDQ0224576.1"/>
    <property type="molecule type" value="Genomic_DNA"/>
</dbReference>
<evidence type="ECO:0000259" key="18">
    <source>
        <dbReference type="Pfam" id="PF00905"/>
    </source>
</evidence>
<dbReference type="InterPro" id="IPR050396">
    <property type="entry name" value="Glycosyltr_51/Transpeptidase"/>
</dbReference>
<dbReference type="SUPFAM" id="SSF53955">
    <property type="entry name" value="Lysozyme-like"/>
    <property type="match status" value="1"/>
</dbReference>
<evidence type="ECO:0000256" key="10">
    <source>
        <dbReference type="ARBA" id="ARBA00022989"/>
    </source>
</evidence>
<keyword evidence="5" id="KW-0808">Transferase</keyword>
<feature type="domain" description="Glycosyl transferase family 51" evidence="19">
    <location>
        <begin position="91"/>
        <end position="276"/>
    </location>
</feature>
<dbReference type="Pfam" id="PF00912">
    <property type="entry name" value="Transgly"/>
    <property type="match status" value="1"/>
</dbReference>
<evidence type="ECO:0000256" key="7">
    <source>
        <dbReference type="ARBA" id="ARBA00022801"/>
    </source>
</evidence>
<dbReference type="InterPro" id="IPR012338">
    <property type="entry name" value="Beta-lactam/transpept-like"/>
</dbReference>
<evidence type="ECO:0000256" key="2">
    <source>
        <dbReference type="ARBA" id="ARBA00022645"/>
    </source>
</evidence>
<keyword evidence="9" id="KW-0573">Peptidoglycan synthesis</keyword>
<evidence type="ECO:0000259" key="19">
    <source>
        <dbReference type="Pfam" id="PF00912"/>
    </source>
</evidence>
<evidence type="ECO:0000256" key="15">
    <source>
        <dbReference type="ARBA" id="ARBA00049902"/>
    </source>
</evidence>
<evidence type="ECO:0000256" key="13">
    <source>
        <dbReference type="ARBA" id="ARBA00023316"/>
    </source>
</evidence>
<feature type="region of interest" description="Disordered" evidence="16">
    <location>
        <begin position="920"/>
        <end position="1002"/>
    </location>
</feature>
<name>A0ABT9YX45_9BACI</name>
<dbReference type="InterPro" id="IPR001460">
    <property type="entry name" value="PCN-bd_Tpept"/>
</dbReference>
<keyword evidence="7" id="KW-0378">Hydrolase</keyword>
<accession>A0ABT9YX45</accession>
<feature type="compositionally biased region" description="Low complexity" evidence="16">
    <location>
        <begin position="941"/>
        <end position="979"/>
    </location>
</feature>
<dbReference type="Gene3D" id="1.10.3810.10">
    <property type="entry name" value="Biosynthetic peptidoglycan transglycosylase-like"/>
    <property type="match status" value="1"/>
</dbReference>
<comment type="catalytic activity">
    <reaction evidence="14">
        <text>Preferential cleavage: (Ac)2-L-Lys-D-Ala-|-D-Ala. Also transpeptidation of peptidyl-alanyl moieties that are N-acyl substituents of D-alanine.</text>
        <dbReference type="EC" id="3.4.16.4"/>
    </reaction>
</comment>
<evidence type="ECO:0000313" key="21">
    <source>
        <dbReference type="Proteomes" id="UP001232245"/>
    </source>
</evidence>
<evidence type="ECO:0000313" key="20">
    <source>
        <dbReference type="EMBL" id="MDQ0224576.1"/>
    </source>
</evidence>
<keyword evidence="3" id="KW-0645">Protease</keyword>
<evidence type="ECO:0000256" key="16">
    <source>
        <dbReference type="SAM" id="MobiDB-lite"/>
    </source>
</evidence>
<evidence type="ECO:0000256" key="8">
    <source>
        <dbReference type="ARBA" id="ARBA00022960"/>
    </source>
</evidence>
<keyword evidence="8" id="KW-0133">Cell shape</keyword>
<dbReference type="Proteomes" id="UP001232245">
    <property type="component" value="Unassembled WGS sequence"/>
</dbReference>
<keyword evidence="12" id="KW-0511">Multifunctional enzyme</keyword>